<protein>
    <submittedName>
        <fullName evidence="2">Uncharacterized protein</fullName>
    </submittedName>
</protein>
<gene>
    <name evidence="2" type="ORF">GQ602_003052</name>
</gene>
<accession>A0A8H4Q7I1</accession>
<dbReference type="AlphaFoldDB" id="A0A8H4Q7I1"/>
<reference evidence="2 3" key="1">
    <citation type="journal article" date="2020" name="G3 (Bethesda)">
        <title>Genetic Underpinnings of Host Manipulation by Ophiocordyceps as Revealed by Comparative Transcriptomics.</title>
        <authorList>
            <person name="Will I."/>
            <person name="Das B."/>
            <person name="Trinh T."/>
            <person name="Brachmann A."/>
            <person name="Ohm R.A."/>
            <person name="de Bekker C."/>
        </authorList>
    </citation>
    <scope>NUCLEOTIDE SEQUENCE [LARGE SCALE GENOMIC DNA]</scope>
    <source>
        <strain evidence="2 3">EC05</strain>
    </source>
</reference>
<feature type="compositionally biased region" description="Basic and acidic residues" evidence="1">
    <location>
        <begin position="49"/>
        <end position="66"/>
    </location>
</feature>
<evidence type="ECO:0000256" key="1">
    <source>
        <dbReference type="SAM" id="MobiDB-lite"/>
    </source>
</evidence>
<proteinExistence type="predicted"/>
<organism evidence="2 3">
    <name type="scientific">Ophiocordyceps camponoti-floridani</name>
    <dbReference type="NCBI Taxonomy" id="2030778"/>
    <lineage>
        <taxon>Eukaryota</taxon>
        <taxon>Fungi</taxon>
        <taxon>Dikarya</taxon>
        <taxon>Ascomycota</taxon>
        <taxon>Pezizomycotina</taxon>
        <taxon>Sordariomycetes</taxon>
        <taxon>Hypocreomycetidae</taxon>
        <taxon>Hypocreales</taxon>
        <taxon>Ophiocordycipitaceae</taxon>
        <taxon>Ophiocordyceps</taxon>
    </lineage>
</organism>
<sequence length="66" mass="7149">MKDPGKPNRPTIIGPVSLASQKDAAQSLLHKQRELASQPGPEDGGPPLERPDTPEIEERLRLKAEG</sequence>
<feature type="region of interest" description="Disordered" evidence="1">
    <location>
        <begin position="1"/>
        <end position="66"/>
    </location>
</feature>
<dbReference type="Proteomes" id="UP000562929">
    <property type="component" value="Unassembled WGS sequence"/>
</dbReference>
<keyword evidence="3" id="KW-1185">Reference proteome</keyword>
<evidence type="ECO:0000313" key="2">
    <source>
        <dbReference type="EMBL" id="KAF4589163.1"/>
    </source>
</evidence>
<comment type="caution">
    <text evidence="2">The sequence shown here is derived from an EMBL/GenBank/DDBJ whole genome shotgun (WGS) entry which is preliminary data.</text>
</comment>
<evidence type="ECO:0000313" key="3">
    <source>
        <dbReference type="Proteomes" id="UP000562929"/>
    </source>
</evidence>
<name>A0A8H4Q7I1_9HYPO</name>
<dbReference type="EMBL" id="JAACLJ010000003">
    <property type="protein sequence ID" value="KAF4589163.1"/>
    <property type="molecule type" value="Genomic_DNA"/>
</dbReference>